<proteinExistence type="predicted"/>
<feature type="region of interest" description="Disordered" evidence="1">
    <location>
        <begin position="101"/>
        <end position="172"/>
    </location>
</feature>
<dbReference type="RefSeq" id="WP_231329002.1">
    <property type="nucleotide sequence ID" value="NZ_CP059572.1"/>
</dbReference>
<gene>
    <name evidence="2" type="ORF">AGRA3207_004457</name>
</gene>
<protein>
    <submittedName>
        <fullName evidence="2">Uncharacterized protein</fullName>
    </submittedName>
</protein>
<dbReference type="EMBL" id="CP059572">
    <property type="protein sequence ID" value="QXJ23316.1"/>
    <property type="molecule type" value="Genomic_DNA"/>
</dbReference>
<evidence type="ECO:0000256" key="1">
    <source>
        <dbReference type="SAM" id="MobiDB-lite"/>
    </source>
</evidence>
<feature type="compositionally biased region" description="Basic residues" evidence="1">
    <location>
        <begin position="163"/>
        <end position="172"/>
    </location>
</feature>
<name>A0ABX8QWU1_9ACTN</name>
<dbReference type="Proteomes" id="UP001049518">
    <property type="component" value="Chromosome"/>
</dbReference>
<organism evidence="2 3">
    <name type="scientific">Actinomadura graeca</name>
    <dbReference type="NCBI Taxonomy" id="2750812"/>
    <lineage>
        <taxon>Bacteria</taxon>
        <taxon>Bacillati</taxon>
        <taxon>Actinomycetota</taxon>
        <taxon>Actinomycetes</taxon>
        <taxon>Streptosporangiales</taxon>
        <taxon>Thermomonosporaceae</taxon>
        <taxon>Actinomadura</taxon>
    </lineage>
</organism>
<sequence>MTNVLSSYITGLLTNKQTERNRAELVTLIEGRVKEEPELENKQAVGLAVREFDLIIDKDRDLTWHDDRLVIRPSGRIRKSLPSPQQALDELVASVAARRRELGLPLSGEEPPGPPPDRPAEEPDGAAGTPAEGDLIPAEQTPPKPDLRAEVLGLPTEVMREKERRRRESGRD</sequence>
<keyword evidence="3" id="KW-1185">Reference proteome</keyword>
<evidence type="ECO:0000313" key="3">
    <source>
        <dbReference type="Proteomes" id="UP001049518"/>
    </source>
</evidence>
<evidence type="ECO:0000313" key="2">
    <source>
        <dbReference type="EMBL" id="QXJ23316.1"/>
    </source>
</evidence>
<reference evidence="2" key="1">
    <citation type="submission" date="2020-07" db="EMBL/GenBank/DDBJ databases">
        <authorList>
            <person name="Tarantini F.S."/>
            <person name="Hong K.W."/>
            <person name="Chan K.G."/>
        </authorList>
    </citation>
    <scope>NUCLEOTIDE SEQUENCE</scope>
    <source>
        <strain evidence="2">32-07</strain>
    </source>
</reference>
<accession>A0ABX8QWU1</accession>